<dbReference type="GO" id="GO:0006431">
    <property type="term" value="P:methionyl-tRNA aminoacylation"/>
    <property type="evidence" value="ECO:0007669"/>
    <property type="project" value="InterPro"/>
</dbReference>
<evidence type="ECO:0000313" key="8">
    <source>
        <dbReference type="EMBL" id="NEL81117.1"/>
    </source>
</evidence>
<evidence type="ECO:0000256" key="4">
    <source>
        <dbReference type="ARBA" id="ARBA00022917"/>
    </source>
</evidence>
<dbReference type="PRINTS" id="PR01041">
    <property type="entry name" value="TRNASYNTHMET"/>
</dbReference>
<dbReference type="InterPro" id="IPR014729">
    <property type="entry name" value="Rossmann-like_a/b/a_fold"/>
</dbReference>
<dbReference type="InterPro" id="IPR015413">
    <property type="entry name" value="Methionyl/Leucyl_tRNA_Synth"/>
</dbReference>
<dbReference type="AlphaFoldDB" id="A0A7X5N420"/>
<dbReference type="SUPFAM" id="SSF52374">
    <property type="entry name" value="Nucleotidylyl transferase"/>
    <property type="match status" value="1"/>
</dbReference>
<dbReference type="EMBL" id="JAAGYU010002254">
    <property type="protein sequence ID" value="NEL81117.1"/>
    <property type="molecule type" value="Genomic_DNA"/>
</dbReference>
<gene>
    <name evidence="8" type="ORF">G3W61_33210</name>
</gene>
<dbReference type="GO" id="GO:0005829">
    <property type="term" value="C:cytosol"/>
    <property type="evidence" value="ECO:0007669"/>
    <property type="project" value="TreeGrafter"/>
</dbReference>
<evidence type="ECO:0000256" key="6">
    <source>
        <dbReference type="ARBA" id="ARBA00030904"/>
    </source>
</evidence>
<evidence type="ECO:0000313" key="9">
    <source>
        <dbReference type="Proteomes" id="UP000471082"/>
    </source>
</evidence>
<reference evidence="8 9" key="1">
    <citation type="submission" date="2019-11" db="EMBL/GenBank/DDBJ databases">
        <title>Genome-resolved metagenomics to study the prevalence of co-infection and intraspecific heterogeneity among plant pathogen metapopulations.</title>
        <authorList>
            <person name="Newberry E."/>
            <person name="Bhandari R."/>
            <person name="Kemble J."/>
            <person name="Sikora E."/>
            <person name="Potnis N."/>
        </authorList>
    </citation>
    <scope>NUCLEOTIDE SEQUENCE [LARGE SCALE GENOMIC DNA]</scope>
    <source>
        <strain evidence="8">Xp_Tom_Tuscaloosa_18b</strain>
    </source>
</reference>
<dbReference type="GO" id="GO:0004825">
    <property type="term" value="F:methionine-tRNA ligase activity"/>
    <property type="evidence" value="ECO:0007669"/>
    <property type="project" value="InterPro"/>
</dbReference>
<dbReference type="InterPro" id="IPR001412">
    <property type="entry name" value="aa-tRNA-synth_I_CS"/>
</dbReference>
<comment type="caution">
    <text evidence="8">The sequence shown here is derived from an EMBL/GenBank/DDBJ whole genome shotgun (WGS) entry which is preliminary data.</text>
</comment>
<evidence type="ECO:0000256" key="1">
    <source>
        <dbReference type="ARBA" id="ARBA00022598"/>
    </source>
</evidence>
<feature type="non-terminal residue" evidence="8">
    <location>
        <position position="74"/>
    </location>
</feature>
<keyword evidence="5" id="KW-0030">Aminoacyl-tRNA synthetase</keyword>
<dbReference type="PANTHER" id="PTHR45765">
    <property type="entry name" value="METHIONINE--TRNA LIGASE"/>
    <property type="match status" value="1"/>
</dbReference>
<dbReference type="GO" id="GO:0005524">
    <property type="term" value="F:ATP binding"/>
    <property type="evidence" value="ECO:0007669"/>
    <property type="project" value="UniProtKB-KW"/>
</dbReference>
<dbReference type="Pfam" id="PF09334">
    <property type="entry name" value="tRNA-synt_1g"/>
    <property type="match status" value="1"/>
</dbReference>
<keyword evidence="1 8" id="KW-0436">Ligase</keyword>
<evidence type="ECO:0000259" key="7">
    <source>
        <dbReference type="Pfam" id="PF09334"/>
    </source>
</evidence>
<dbReference type="Proteomes" id="UP000471082">
    <property type="component" value="Unassembled WGS sequence"/>
</dbReference>
<feature type="domain" description="Methionyl/Leucyl tRNA synthetase" evidence="7">
    <location>
        <begin position="6"/>
        <end position="73"/>
    </location>
</feature>
<evidence type="ECO:0000256" key="2">
    <source>
        <dbReference type="ARBA" id="ARBA00022741"/>
    </source>
</evidence>
<evidence type="ECO:0000256" key="5">
    <source>
        <dbReference type="ARBA" id="ARBA00023146"/>
    </source>
</evidence>
<dbReference type="PROSITE" id="PS00178">
    <property type="entry name" value="AA_TRNA_LIGASE_I"/>
    <property type="match status" value="1"/>
</dbReference>
<evidence type="ECO:0000256" key="3">
    <source>
        <dbReference type="ARBA" id="ARBA00022840"/>
    </source>
</evidence>
<dbReference type="Gene3D" id="3.40.50.620">
    <property type="entry name" value="HUPs"/>
    <property type="match status" value="1"/>
</dbReference>
<keyword evidence="4" id="KW-0648">Protein biosynthesis</keyword>
<keyword evidence="2" id="KW-0547">Nucleotide-binding</keyword>
<proteinExistence type="predicted"/>
<dbReference type="PANTHER" id="PTHR45765:SF1">
    <property type="entry name" value="METHIONINE--TRNA LIGASE, CYTOPLASMIC"/>
    <property type="match status" value="1"/>
</dbReference>
<dbReference type="InterPro" id="IPR033911">
    <property type="entry name" value="MetRS_core"/>
</dbReference>
<accession>A0A7X5N420</accession>
<keyword evidence="3" id="KW-0067">ATP-binding</keyword>
<protein>
    <recommendedName>
        <fullName evidence="6">Methionyl-tRNA synthetase</fullName>
    </recommendedName>
</protein>
<dbReference type="InterPro" id="IPR023458">
    <property type="entry name" value="Met-tRNA_ligase_1"/>
</dbReference>
<organism evidence="8 9">
    <name type="scientific">Xanthomonas perforans</name>
    <dbReference type="NCBI Taxonomy" id="442694"/>
    <lineage>
        <taxon>Bacteria</taxon>
        <taxon>Pseudomonadati</taxon>
        <taxon>Pseudomonadota</taxon>
        <taxon>Gammaproteobacteria</taxon>
        <taxon>Lysobacterales</taxon>
        <taxon>Lysobacteraceae</taxon>
        <taxon>Xanthomonas</taxon>
    </lineage>
</organism>
<name>A0A7X5N420_XANPE</name>
<sequence length="74" mass="8061">MTRTALVTTALPYANGPLHLGHLVGYIQADIWVRARRLRGDKTWFVCADDTHGTPIMLAAEKAGVTPEAFIANV</sequence>